<feature type="repeat" description="WD" evidence="5">
    <location>
        <begin position="261"/>
        <end position="302"/>
    </location>
</feature>
<dbReference type="Pfam" id="PF00400">
    <property type="entry name" value="WD40"/>
    <property type="match status" value="5"/>
</dbReference>
<dbReference type="PRINTS" id="PR00320">
    <property type="entry name" value="GPROTEINBRPT"/>
</dbReference>
<keyword evidence="2 5" id="KW-0853">WD repeat</keyword>
<name>A0A9D4Z1A4_CHLVU</name>
<feature type="compositionally biased region" description="Acidic residues" evidence="6">
    <location>
        <begin position="26"/>
        <end position="38"/>
    </location>
</feature>
<feature type="compositionally biased region" description="Acidic residues" evidence="6">
    <location>
        <begin position="86"/>
        <end position="95"/>
    </location>
</feature>
<dbReference type="AlphaFoldDB" id="A0A9D4Z1A4"/>
<dbReference type="EMBL" id="SIDB01000001">
    <property type="protein sequence ID" value="KAI3437620.1"/>
    <property type="molecule type" value="Genomic_DNA"/>
</dbReference>
<keyword evidence="4" id="KW-0539">Nucleus</keyword>
<comment type="subcellular location">
    <subcellularLocation>
        <location evidence="1">Nucleus</location>
    </subcellularLocation>
</comment>
<reference evidence="7" key="2">
    <citation type="submission" date="2020-11" db="EMBL/GenBank/DDBJ databases">
        <authorList>
            <person name="Cecchin M."/>
            <person name="Marcolungo L."/>
            <person name="Rossato M."/>
            <person name="Girolomoni L."/>
            <person name="Cosentino E."/>
            <person name="Cuine S."/>
            <person name="Li-Beisson Y."/>
            <person name="Delledonne M."/>
            <person name="Ballottari M."/>
        </authorList>
    </citation>
    <scope>NUCLEOTIDE SEQUENCE</scope>
    <source>
        <strain evidence="7">211/11P</strain>
        <tissue evidence="7">Whole cell</tissue>
    </source>
</reference>
<dbReference type="PROSITE" id="PS50082">
    <property type="entry name" value="WD_REPEATS_2"/>
    <property type="match status" value="3"/>
</dbReference>
<evidence type="ECO:0000256" key="6">
    <source>
        <dbReference type="SAM" id="MobiDB-lite"/>
    </source>
</evidence>
<dbReference type="Gene3D" id="2.130.10.10">
    <property type="entry name" value="YVTN repeat-like/Quinoprotein amine dehydrogenase"/>
    <property type="match status" value="1"/>
</dbReference>
<comment type="caution">
    <text evidence="7">The sequence shown here is derived from an EMBL/GenBank/DDBJ whole genome shotgun (WGS) entry which is preliminary data.</text>
</comment>
<evidence type="ECO:0000313" key="8">
    <source>
        <dbReference type="Proteomes" id="UP001055712"/>
    </source>
</evidence>
<feature type="repeat" description="WD" evidence="5">
    <location>
        <begin position="219"/>
        <end position="260"/>
    </location>
</feature>
<dbReference type="InterPro" id="IPR015943">
    <property type="entry name" value="WD40/YVTN_repeat-like_dom_sf"/>
</dbReference>
<dbReference type="CDD" id="cd00200">
    <property type="entry name" value="WD40"/>
    <property type="match status" value="1"/>
</dbReference>
<feature type="repeat" description="WD" evidence="5">
    <location>
        <begin position="152"/>
        <end position="193"/>
    </location>
</feature>
<evidence type="ECO:0000256" key="4">
    <source>
        <dbReference type="ARBA" id="ARBA00023242"/>
    </source>
</evidence>
<feature type="region of interest" description="Disordered" evidence="6">
    <location>
        <begin position="1"/>
        <end position="64"/>
    </location>
</feature>
<feature type="compositionally biased region" description="Acidic residues" evidence="6">
    <location>
        <begin position="48"/>
        <end position="58"/>
    </location>
</feature>
<reference evidence="7" key="1">
    <citation type="journal article" date="2019" name="Plant J.">
        <title>Chlorella vulgaris genome assembly and annotation reveals the molecular basis for metabolic acclimation to high light conditions.</title>
        <authorList>
            <person name="Cecchin M."/>
            <person name="Marcolungo L."/>
            <person name="Rossato M."/>
            <person name="Girolomoni L."/>
            <person name="Cosentino E."/>
            <person name="Cuine S."/>
            <person name="Li-Beisson Y."/>
            <person name="Delledonne M."/>
            <person name="Ballottari M."/>
        </authorList>
    </citation>
    <scope>NUCLEOTIDE SEQUENCE</scope>
    <source>
        <strain evidence="7">211/11P</strain>
    </source>
</reference>
<dbReference type="OrthoDB" id="189968at2759"/>
<accession>A0A9D4Z1A4</accession>
<dbReference type="InterPro" id="IPR001680">
    <property type="entry name" value="WD40_rpt"/>
</dbReference>
<evidence type="ECO:0000256" key="1">
    <source>
        <dbReference type="ARBA" id="ARBA00004123"/>
    </source>
</evidence>
<dbReference type="PROSITE" id="PS50294">
    <property type="entry name" value="WD_REPEATS_REGION"/>
    <property type="match status" value="1"/>
</dbReference>
<dbReference type="GO" id="GO:0032040">
    <property type="term" value="C:small-subunit processome"/>
    <property type="evidence" value="ECO:0007669"/>
    <property type="project" value="TreeGrafter"/>
</dbReference>
<dbReference type="InterPro" id="IPR020472">
    <property type="entry name" value="WD40_PAC1"/>
</dbReference>
<dbReference type="PANTHER" id="PTHR19865">
    <property type="entry name" value="U3 SMALL NUCLEOLAR RNA INTERACTING PROTEIN 2"/>
    <property type="match status" value="1"/>
</dbReference>
<gene>
    <name evidence="7" type="ORF">D9Q98_000072</name>
</gene>
<evidence type="ECO:0000256" key="2">
    <source>
        <dbReference type="ARBA" id="ARBA00022574"/>
    </source>
</evidence>
<keyword evidence="3" id="KW-0677">Repeat</keyword>
<dbReference type="GO" id="GO:0034511">
    <property type="term" value="F:U3 snoRNA binding"/>
    <property type="evidence" value="ECO:0007669"/>
    <property type="project" value="InterPro"/>
</dbReference>
<dbReference type="SUPFAM" id="SSF50978">
    <property type="entry name" value="WD40 repeat-like"/>
    <property type="match status" value="1"/>
</dbReference>
<evidence type="ECO:0000256" key="5">
    <source>
        <dbReference type="PROSITE-ProRule" id="PRU00221"/>
    </source>
</evidence>
<dbReference type="SMART" id="SM00320">
    <property type="entry name" value="WD40"/>
    <property type="match status" value="6"/>
</dbReference>
<sequence length="509" mass="53930">MVRPKAKGVGRQSSGGGRKRKQRDDFFDDEGEQEDFFQQEDKAASSESDSEDSDAEETAEQKRLRLAKAYLNQVKAIEAAERDPGSESDDGEGSDGEGGGGAAFGAVADKLRSDALEGMGHLRRQLAHRLQLPPLPRVADYAGVAASGGRLLRGHRLPVTAVALSADEQTVYSVSKDGAILQHDVETGQRQRFTAASSAGLGKVEETGTVADWVKRGPRLSGTASLLAAALSSDGRYLAVGGGDRKVHIWDARSRQYVRGFPGHKDAVTGLAFREGTHELYSGSLDRSIKQWSLDDMAYIDTLFGHQAEVLSVDALRAERCVSCGADRSCRVWKIPEESQLIFRGHCLTIECCRYLAGNEWMTGSADGSLSLWSATKKKPMSTLRGAHADPNADGEGAEGAGSVGGDAATWVGSVGVCRGSDLVASGAGDGVVRLWRVADAKGGSSKALEAVGGIPLRGFVNSLQLGRSGRLLVAGVGQEPRMGRWLRDATARNGVLIQPLQLQAEGGA</sequence>
<evidence type="ECO:0000313" key="7">
    <source>
        <dbReference type="EMBL" id="KAI3437620.1"/>
    </source>
</evidence>
<dbReference type="InterPro" id="IPR036322">
    <property type="entry name" value="WD40_repeat_dom_sf"/>
</dbReference>
<dbReference type="FunFam" id="2.130.10.10:FF:000509">
    <property type="entry name" value="U3 small nucleolar RNA-interacting protein"/>
    <property type="match status" value="1"/>
</dbReference>
<proteinExistence type="predicted"/>
<dbReference type="InterPro" id="IPR039241">
    <property type="entry name" value="Rrp9-like"/>
</dbReference>
<organism evidence="7 8">
    <name type="scientific">Chlorella vulgaris</name>
    <name type="common">Green alga</name>
    <dbReference type="NCBI Taxonomy" id="3077"/>
    <lineage>
        <taxon>Eukaryota</taxon>
        <taxon>Viridiplantae</taxon>
        <taxon>Chlorophyta</taxon>
        <taxon>core chlorophytes</taxon>
        <taxon>Trebouxiophyceae</taxon>
        <taxon>Chlorellales</taxon>
        <taxon>Chlorellaceae</taxon>
        <taxon>Chlorella clade</taxon>
        <taxon>Chlorella</taxon>
    </lineage>
</organism>
<dbReference type="Proteomes" id="UP001055712">
    <property type="component" value="Unassembled WGS sequence"/>
</dbReference>
<dbReference type="PANTHER" id="PTHR19865:SF0">
    <property type="entry name" value="U3 SMALL NUCLEOLAR RNA-INTERACTING PROTEIN 2"/>
    <property type="match status" value="1"/>
</dbReference>
<keyword evidence="8" id="KW-1185">Reference proteome</keyword>
<feature type="region of interest" description="Disordered" evidence="6">
    <location>
        <begin position="77"/>
        <end position="104"/>
    </location>
</feature>
<evidence type="ECO:0000256" key="3">
    <source>
        <dbReference type="ARBA" id="ARBA00022737"/>
    </source>
</evidence>
<protein>
    <submittedName>
        <fullName evidence="7">Uncharacterized protein</fullName>
    </submittedName>
</protein>